<dbReference type="InterPro" id="IPR029018">
    <property type="entry name" value="Hex-like_dom2"/>
</dbReference>
<keyword evidence="13" id="KW-1185">Reference proteome</keyword>
<feature type="domain" description="GH29D-like beta-sandwich" evidence="11">
    <location>
        <begin position="539"/>
        <end position="588"/>
    </location>
</feature>
<evidence type="ECO:0000256" key="2">
    <source>
        <dbReference type="ARBA" id="ARBA00006285"/>
    </source>
</evidence>
<protein>
    <recommendedName>
        <fullName evidence="3">beta-N-acetylhexosaminidase</fullName>
        <ecNumber evidence="3">3.2.1.52</ecNumber>
    </recommendedName>
    <alternativeName>
        <fullName evidence="6">Beta-N-acetylhexosaminidase</fullName>
    </alternativeName>
    <alternativeName>
        <fullName evidence="7">N-acetyl-beta-glucosaminidase</fullName>
    </alternativeName>
</protein>
<dbReference type="Proteomes" id="UP001210865">
    <property type="component" value="Chromosome"/>
</dbReference>
<keyword evidence="5" id="KW-0326">Glycosidase</keyword>
<dbReference type="InterPro" id="IPR015883">
    <property type="entry name" value="Glyco_hydro_20_cat"/>
</dbReference>
<feature type="domain" description="Glycoside hydrolase family 20 catalytic" evidence="9">
    <location>
        <begin position="155"/>
        <end position="499"/>
    </location>
</feature>
<dbReference type="Pfam" id="PF13290">
    <property type="entry name" value="CHB_HEX_C_1"/>
    <property type="match status" value="1"/>
</dbReference>
<evidence type="ECO:0000256" key="1">
    <source>
        <dbReference type="ARBA" id="ARBA00001231"/>
    </source>
</evidence>
<dbReference type="PANTHER" id="PTHR22600:SF57">
    <property type="entry name" value="BETA-N-ACETYLHEXOSAMINIDASE"/>
    <property type="match status" value="1"/>
</dbReference>
<evidence type="ECO:0000256" key="3">
    <source>
        <dbReference type="ARBA" id="ARBA00012663"/>
    </source>
</evidence>
<feature type="signal peptide" evidence="8">
    <location>
        <begin position="1"/>
        <end position="24"/>
    </location>
</feature>
<evidence type="ECO:0000256" key="6">
    <source>
        <dbReference type="ARBA" id="ARBA00030512"/>
    </source>
</evidence>
<comment type="catalytic activity">
    <reaction evidence="1">
        <text>Hydrolysis of terminal non-reducing N-acetyl-D-hexosamine residues in N-acetyl-beta-D-hexosaminides.</text>
        <dbReference type="EC" id="3.2.1.52"/>
    </reaction>
</comment>
<organism evidence="12 13">
    <name type="scientific">Sphingomonas abietis</name>
    <dbReference type="NCBI Taxonomy" id="3012344"/>
    <lineage>
        <taxon>Bacteria</taxon>
        <taxon>Pseudomonadati</taxon>
        <taxon>Pseudomonadota</taxon>
        <taxon>Alphaproteobacteria</taxon>
        <taxon>Sphingomonadales</taxon>
        <taxon>Sphingomonadaceae</taxon>
        <taxon>Sphingomonas</taxon>
    </lineage>
</organism>
<dbReference type="SUPFAM" id="SSF55545">
    <property type="entry name" value="beta-N-acetylhexosaminidase-like domain"/>
    <property type="match status" value="1"/>
</dbReference>
<dbReference type="Gene3D" id="2.60.120.260">
    <property type="entry name" value="Galactose-binding domain-like"/>
    <property type="match status" value="1"/>
</dbReference>
<evidence type="ECO:0000259" key="10">
    <source>
        <dbReference type="Pfam" id="PF02838"/>
    </source>
</evidence>
<evidence type="ECO:0000256" key="4">
    <source>
        <dbReference type="ARBA" id="ARBA00022801"/>
    </source>
</evidence>
<reference evidence="12 13" key="1">
    <citation type="submission" date="2022-12" db="EMBL/GenBank/DDBJ databases">
        <title>Sphingomonas abieness sp. nov., an endophytic bacterium isolated from Abies koreana.</title>
        <authorList>
            <person name="Jiang L."/>
            <person name="Lee J."/>
        </authorList>
    </citation>
    <scope>NUCLEOTIDE SEQUENCE [LARGE SCALE GENOMIC DNA]</scope>
    <source>
        <strain evidence="13">PAMB 00755</strain>
    </source>
</reference>
<comment type="similarity">
    <text evidence="2">Belongs to the glycosyl hydrolase 20 family.</text>
</comment>
<dbReference type="InterPro" id="IPR015882">
    <property type="entry name" value="HEX_bac_N"/>
</dbReference>
<sequence length="756" mass="81620">MRVILRVTTALTALFAGSAASAAAAPLTAPLTVSLPLLPMPASVVAGEGRFALHGASIVAADAGEKAAAARFTDLLARSGGPKIAAGSAGTIRFLRDPSIDGGEAYRLEVTPAAITIRASGDAGLFYGAETLFQLAASARDGRIAAVTIADKPAFAWRGMMLDSVRHFQPPAYIEQLLDRMASEKLNVFHWHLTDDQGWRVPIDRYPRLIEIGAWRVPAGAEGRDPKTGKPVRYGGFYTKDEIRGIVAYAAARHITIVPEIEMPGHATAMVAAYPELASTPTPPTAPSADWGVLPNLLNPTDTTFTFLDHVLDEVMALFPGQYIHVGGDEPPKDQWKANPQIQAQIKALGLKDEEALQGWFTARIGDYLQKHGRRLIGWDEILAGGVPADATVMSWRGMDGALKAAHLGHDTVLAPAPMLYLDNRQSDSADEPPGRGDIEGWHKLYDFDSAPASLSAEERRHILGLQVNLWTEHLRTTDFVDRMIWPRAAILAELGWSPPVPRDWTGFTHRLRPELARWQALGWGYDRTPLEPEAKLDGGTITLSQPAEMGDLHVTTDGSAPTVRSPLYTAPIAFTGANRIAAQSFLDGAPLGEVRRWRFDAASPFTRAATAMQLCSNKLPVRVQDDGPTDGVHRILWGDMMQTCWIWPKATLDGVRSIGADVGSVPFNFALGADIASVTFRPPATPAGELEIRQDSCDGPRIAVIPLAPATASTGVTSLSAPLAAAVQGTHDLCMTFTQRTPDPLWLLDRLILNR</sequence>
<dbReference type="Gene3D" id="3.20.20.80">
    <property type="entry name" value="Glycosidases"/>
    <property type="match status" value="1"/>
</dbReference>
<evidence type="ECO:0000256" key="7">
    <source>
        <dbReference type="ARBA" id="ARBA00033000"/>
    </source>
</evidence>
<dbReference type="PANTHER" id="PTHR22600">
    <property type="entry name" value="BETA-HEXOSAMINIDASE"/>
    <property type="match status" value="1"/>
</dbReference>
<dbReference type="RefSeq" id="WP_270076506.1">
    <property type="nucleotide sequence ID" value="NZ_CP115174.1"/>
</dbReference>
<dbReference type="EC" id="3.2.1.52" evidence="3"/>
<keyword evidence="4" id="KW-0378">Hydrolase</keyword>
<gene>
    <name evidence="12" type="ORF">PBT88_17075</name>
</gene>
<feature type="chain" id="PRO_5045897721" description="beta-N-acetylhexosaminidase" evidence="8">
    <location>
        <begin position="25"/>
        <end position="756"/>
    </location>
</feature>
<evidence type="ECO:0000259" key="9">
    <source>
        <dbReference type="Pfam" id="PF00728"/>
    </source>
</evidence>
<evidence type="ECO:0000313" key="13">
    <source>
        <dbReference type="Proteomes" id="UP001210865"/>
    </source>
</evidence>
<feature type="domain" description="Beta-hexosaminidase bacterial type N-terminal" evidence="10">
    <location>
        <begin position="36"/>
        <end position="151"/>
    </location>
</feature>
<dbReference type="InterPro" id="IPR017853">
    <property type="entry name" value="GH"/>
</dbReference>
<dbReference type="PRINTS" id="PR00738">
    <property type="entry name" value="GLHYDRLASE20"/>
</dbReference>
<dbReference type="Pfam" id="PF02838">
    <property type="entry name" value="Glyco_hydro_20b"/>
    <property type="match status" value="1"/>
</dbReference>
<dbReference type="InterPro" id="IPR059177">
    <property type="entry name" value="GH29D-like_dom"/>
</dbReference>
<dbReference type="Gene3D" id="3.30.379.10">
    <property type="entry name" value="Chitobiase/beta-hexosaminidase domain 2-like"/>
    <property type="match status" value="1"/>
</dbReference>
<dbReference type="CDD" id="cd06563">
    <property type="entry name" value="GH20_chitobiase-like"/>
    <property type="match status" value="1"/>
</dbReference>
<evidence type="ECO:0000256" key="5">
    <source>
        <dbReference type="ARBA" id="ARBA00023295"/>
    </source>
</evidence>
<accession>A0ABY7NKI2</accession>
<keyword evidence="8" id="KW-0732">Signal</keyword>
<evidence type="ECO:0000313" key="12">
    <source>
        <dbReference type="EMBL" id="WBO21858.1"/>
    </source>
</evidence>
<dbReference type="EMBL" id="CP115174">
    <property type="protein sequence ID" value="WBO21858.1"/>
    <property type="molecule type" value="Genomic_DNA"/>
</dbReference>
<name>A0ABY7NKI2_9SPHN</name>
<dbReference type="CDD" id="cd04084">
    <property type="entry name" value="CBM6_xylanase-like"/>
    <property type="match status" value="1"/>
</dbReference>
<dbReference type="InterPro" id="IPR025705">
    <property type="entry name" value="Beta_hexosaminidase_sua/sub"/>
</dbReference>
<evidence type="ECO:0000259" key="11">
    <source>
        <dbReference type="Pfam" id="PF13290"/>
    </source>
</evidence>
<evidence type="ECO:0000256" key="8">
    <source>
        <dbReference type="SAM" id="SignalP"/>
    </source>
</evidence>
<dbReference type="Pfam" id="PF00728">
    <property type="entry name" value="Glyco_hydro_20"/>
    <property type="match status" value="1"/>
</dbReference>
<proteinExistence type="inferred from homology"/>
<dbReference type="SUPFAM" id="SSF51445">
    <property type="entry name" value="(Trans)glycosidases"/>
    <property type="match status" value="1"/>
</dbReference>